<name>A0A7T0C3Y2_9BACT</name>
<dbReference type="PANTHER" id="PTHR13914:SF0">
    <property type="entry name" value="PROLINE DEHYDROGENASE 1, MITOCHONDRIAL"/>
    <property type="match status" value="1"/>
</dbReference>
<proteinExistence type="predicted"/>
<dbReference type="PANTHER" id="PTHR13914">
    <property type="entry name" value="PROLINE OXIDASE"/>
    <property type="match status" value="1"/>
</dbReference>
<dbReference type="InterPro" id="IPR008219">
    <property type="entry name" value="PRODH_bac_arc"/>
</dbReference>
<evidence type="ECO:0000259" key="11">
    <source>
        <dbReference type="Pfam" id="PF01619"/>
    </source>
</evidence>
<evidence type="ECO:0000256" key="6">
    <source>
        <dbReference type="ARBA" id="ARBA00023002"/>
    </source>
</evidence>
<evidence type="ECO:0000256" key="1">
    <source>
        <dbReference type="ARBA" id="ARBA00004739"/>
    </source>
</evidence>
<feature type="binding site" evidence="9">
    <location>
        <position position="271"/>
    </location>
    <ligand>
        <name>substrate</name>
    </ligand>
</feature>
<dbReference type="EC" id="1.5.5.2" evidence="2"/>
<reference evidence="13" key="1">
    <citation type="submission" date="2020-02" db="EMBL/GenBank/DDBJ databases">
        <title>Genomic and physiological characterization of two novel Nitrospinaceae genera.</title>
        <authorList>
            <person name="Mueller A.J."/>
            <person name="Jung M.-Y."/>
            <person name="Strachan C.R."/>
            <person name="Herbold C.W."/>
            <person name="Kirkegaard R.H."/>
            <person name="Daims H."/>
        </authorList>
    </citation>
    <scope>NUCLEOTIDE SEQUENCE [LARGE SCALE GENOMIC DNA]</scope>
</reference>
<comment type="pathway">
    <text evidence="1">Amino-acid degradation; L-proline degradation into L-glutamate; L-glutamate from L-proline: step 1/2.</text>
</comment>
<keyword evidence="7" id="KW-0642">Proline metabolism</keyword>
<dbReference type="GO" id="GO:0010133">
    <property type="term" value="P:L-proline catabolic process to L-glutamate"/>
    <property type="evidence" value="ECO:0007669"/>
    <property type="project" value="UniProtKB-UniPathway"/>
</dbReference>
<keyword evidence="3" id="KW-0285">Flavoprotein</keyword>
<dbReference type="GO" id="GO:0004657">
    <property type="term" value="F:proline dehydrogenase activity"/>
    <property type="evidence" value="ECO:0007669"/>
    <property type="project" value="UniProtKB-EC"/>
</dbReference>
<feature type="binding site" evidence="10">
    <location>
        <position position="146"/>
    </location>
    <ligand>
        <name>FAD</name>
        <dbReference type="ChEBI" id="CHEBI:57692"/>
    </ligand>
</feature>
<dbReference type="PIRSF" id="PIRSF000196">
    <property type="entry name" value="Pro_dehydrog"/>
    <property type="match status" value="1"/>
</dbReference>
<dbReference type="Gene3D" id="3.20.20.220">
    <property type="match status" value="1"/>
</dbReference>
<evidence type="ECO:0000256" key="3">
    <source>
        <dbReference type="ARBA" id="ARBA00022630"/>
    </source>
</evidence>
<evidence type="ECO:0000256" key="8">
    <source>
        <dbReference type="ARBA" id="ARBA00048779"/>
    </source>
</evidence>
<evidence type="ECO:0000256" key="4">
    <source>
        <dbReference type="ARBA" id="ARBA00022741"/>
    </source>
</evidence>
<evidence type="ECO:0000256" key="2">
    <source>
        <dbReference type="ARBA" id="ARBA00012695"/>
    </source>
</evidence>
<keyword evidence="6" id="KW-0560">Oxidoreductase</keyword>
<comment type="cofactor">
    <cofactor evidence="10">
        <name>FAD</name>
        <dbReference type="ChEBI" id="CHEBI:57692"/>
    </cofactor>
    <text evidence="10">Binds 1 FAD per subunit.</text>
</comment>
<dbReference type="Pfam" id="PF01619">
    <property type="entry name" value="Pro_dh"/>
    <property type="match status" value="1"/>
</dbReference>
<evidence type="ECO:0000256" key="10">
    <source>
        <dbReference type="PIRSR" id="PIRSR000196-2"/>
    </source>
</evidence>
<comment type="catalytic activity">
    <reaction evidence="8">
        <text>L-proline + a quinone = (S)-1-pyrroline-5-carboxylate + a quinol + H(+)</text>
        <dbReference type="Rhea" id="RHEA:23784"/>
        <dbReference type="ChEBI" id="CHEBI:15378"/>
        <dbReference type="ChEBI" id="CHEBI:17388"/>
        <dbReference type="ChEBI" id="CHEBI:24646"/>
        <dbReference type="ChEBI" id="CHEBI:60039"/>
        <dbReference type="ChEBI" id="CHEBI:132124"/>
        <dbReference type="EC" id="1.5.5.2"/>
    </reaction>
</comment>
<evidence type="ECO:0000256" key="7">
    <source>
        <dbReference type="ARBA" id="ARBA00023062"/>
    </source>
</evidence>
<organism evidence="12 13">
    <name type="scientific">Candidatus Nitrohelix vancouverensis</name>
    <dbReference type="NCBI Taxonomy" id="2705534"/>
    <lineage>
        <taxon>Bacteria</taxon>
        <taxon>Pseudomonadati</taxon>
        <taxon>Nitrospinota/Tectimicrobiota group</taxon>
        <taxon>Nitrospinota</taxon>
        <taxon>Nitrospinia</taxon>
        <taxon>Nitrospinales</taxon>
        <taxon>Nitrospinaceae</taxon>
        <taxon>Candidatus Nitrohelix</taxon>
    </lineage>
</organism>
<evidence type="ECO:0000313" key="12">
    <source>
        <dbReference type="EMBL" id="QPJ65977.1"/>
    </source>
</evidence>
<dbReference type="AlphaFoldDB" id="A0A7T0C3Y2"/>
<feature type="domain" description="Proline dehydrogenase" evidence="11">
    <location>
        <begin position="30"/>
        <end position="282"/>
    </location>
</feature>
<dbReference type="InterPro" id="IPR002872">
    <property type="entry name" value="Proline_DH_dom"/>
</dbReference>
<dbReference type="UniPathway" id="UPA00261">
    <property type="reaction ID" value="UER00373"/>
</dbReference>
<feature type="binding site" evidence="9">
    <location>
        <position position="85"/>
    </location>
    <ligand>
        <name>substrate</name>
    </ligand>
</feature>
<dbReference type="GO" id="GO:0000166">
    <property type="term" value="F:nucleotide binding"/>
    <property type="evidence" value="ECO:0007669"/>
    <property type="project" value="UniProtKB-KW"/>
</dbReference>
<keyword evidence="5 10" id="KW-0274">FAD</keyword>
<evidence type="ECO:0000256" key="5">
    <source>
        <dbReference type="ARBA" id="ARBA00022827"/>
    </source>
</evidence>
<feature type="binding site" evidence="9">
    <location>
        <position position="272"/>
    </location>
    <ligand>
        <name>substrate</name>
    </ligand>
</feature>
<dbReference type="SUPFAM" id="SSF51730">
    <property type="entry name" value="FAD-linked oxidoreductase"/>
    <property type="match status" value="1"/>
</dbReference>
<dbReference type="EMBL" id="CP048620">
    <property type="protein sequence ID" value="QPJ65977.1"/>
    <property type="molecule type" value="Genomic_DNA"/>
</dbReference>
<dbReference type="InterPro" id="IPR029041">
    <property type="entry name" value="FAD-linked_oxidoreductase-like"/>
</dbReference>
<dbReference type="InterPro" id="IPR015659">
    <property type="entry name" value="Proline_oxidase"/>
</dbReference>
<gene>
    <name evidence="12" type="ORF">G3M78_11465</name>
</gene>
<dbReference type="Proteomes" id="UP000594464">
    <property type="component" value="Chromosome"/>
</dbReference>
<sequence>MRLDFSQENSMHLLYPFARRFIAGEDMPSALQSVRKLKEQGYESTIDILGEAVNLPEEACLARDEYLYLIQNADPFDPSLDISIKLTQVGLDIDRNLCRDNLLKILNASEKHTIRFDMEGSAHTDEIITMCLELSKEHSNLGIALQAMLYRTETDVEAMMANKVSVRLCKGAYKEPKSIAFQSMDEIRERFITLAERLLIEGRLPSIATHDEFILKRLLEFIESRKISPGTFYFEMLYGMRRDLQDILLKKGYRVRIYTPYGKSWLPYTLRRLAEKKENIIFVLKNLIRETLGAQKIH</sequence>
<dbReference type="KEGG" id="nva:G3M78_11465"/>
<feature type="binding site" evidence="10">
    <location>
        <position position="118"/>
    </location>
    <ligand>
        <name>FAD</name>
        <dbReference type="ChEBI" id="CHEBI:57692"/>
    </ligand>
</feature>
<feature type="binding site" evidence="10">
    <location>
        <begin position="170"/>
        <end position="172"/>
    </location>
    <ligand>
        <name>FAD</name>
        <dbReference type="ChEBI" id="CHEBI:57692"/>
    </ligand>
</feature>
<feature type="binding site" evidence="10">
    <location>
        <begin position="209"/>
        <end position="210"/>
    </location>
    <ligand>
        <name>FAD</name>
        <dbReference type="ChEBI" id="CHEBI:57692"/>
    </ligand>
</feature>
<evidence type="ECO:0000256" key="9">
    <source>
        <dbReference type="PIRSR" id="PIRSR000196-1"/>
    </source>
</evidence>
<protein>
    <recommendedName>
        <fullName evidence="2">proline dehydrogenase</fullName>
        <ecNumber evidence="2">1.5.5.2</ecNumber>
    </recommendedName>
</protein>
<evidence type="ECO:0000313" key="13">
    <source>
        <dbReference type="Proteomes" id="UP000594464"/>
    </source>
</evidence>
<keyword evidence="4 10" id="KW-0547">Nucleotide-binding</keyword>
<accession>A0A7T0C3Y2</accession>